<accession>A0A852U675</accession>
<comment type="caution">
    <text evidence="2">The sequence shown here is derived from an EMBL/GenBank/DDBJ whole genome shotgun (WGS) entry which is preliminary data.</text>
</comment>
<evidence type="ECO:0000256" key="1">
    <source>
        <dbReference type="SAM" id="MobiDB-lite"/>
    </source>
</evidence>
<dbReference type="RefSeq" id="WP_246335364.1">
    <property type="nucleotide sequence ID" value="NZ_BAAAYY010000029.1"/>
</dbReference>
<dbReference type="AlphaFoldDB" id="A0A852U675"/>
<proteinExistence type="predicted"/>
<protein>
    <submittedName>
        <fullName evidence="2">Uncharacterized protein</fullName>
    </submittedName>
</protein>
<keyword evidence="3" id="KW-1185">Reference proteome</keyword>
<name>A0A852U675_9ACTN</name>
<reference evidence="2 3" key="1">
    <citation type="submission" date="2020-07" db="EMBL/GenBank/DDBJ databases">
        <title>Sequencing the genomes of 1000 actinobacteria strains.</title>
        <authorList>
            <person name="Klenk H.-P."/>
        </authorList>
    </citation>
    <scope>NUCLEOTIDE SEQUENCE [LARGE SCALE GENOMIC DNA]</scope>
    <source>
        <strain evidence="2 3">CXB654</strain>
    </source>
</reference>
<evidence type="ECO:0000313" key="3">
    <source>
        <dbReference type="Proteomes" id="UP000589036"/>
    </source>
</evidence>
<dbReference type="Proteomes" id="UP000589036">
    <property type="component" value="Unassembled WGS sequence"/>
</dbReference>
<organism evidence="2 3">
    <name type="scientific">Spinactinospora alkalitolerans</name>
    <dbReference type="NCBI Taxonomy" id="687207"/>
    <lineage>
        <taxon>Bacteria</taxon>
        <taxon>Bacillati</taxon>
        <taxon>Actinomycetota</taxon>
        <taxon>Actinomycetes</taxon>
        <taxon>Streptosporangiales</taxon>
        <taxon>Nocardiopsidaceae</taxon>
        <taxon>Spinactinospora</taxon>
    </lineage>
</organism>
<feature type="region of interest" description="Disordered" evidence="1">
    <location>
        <begin position="1"/>
        <end position="35"/>
    </location>
</feature>
<feature type="compositionally biased region" description="Low complexity" evidence="1">
    <location>
        <begin position="25"/>
        <end position="34"/>
    </location>
</feature>
<sequence>MQDGQDGDDVVQPLRRQDRDPPPASVASSIPVARTRTRRAVCAQVSVRVTPAGSAEWSVKA</sequence>
<dbReference type="EMBL" id="JACCCC010000001">
    <property type="protein sequence ID" value="NYE49410.1"/>
    <property type="molecule type" value="Genomic_DNA"/>
</dbReference>
<gene>
    <name evidence="2" type="ORF">HDA32_004530</name>
</gene>
<evidence type="ECO:0000313" key="2">
    <source>
        <dbReference type="EMBL" id="NYE49410.1"/>
    </source>
</evidence>